<proteinExistence type="predicted"/>
<name>A0A1B7LXR2_9MICC</name>
<dbReference type="EMBL" id="LXEY01000021">
    <property type="protein sequence ID" value="OAV59955.1"/>
    <property type="molecule type" value="Genomic_DNA"/>
</dbReference>
<evidence type="ECO:0000313" key="1">
    <source>
        <dbReference type="EMBL" id="OAV59955.1"/>
    </source>
</evidence>
<dbReference type="AlphaFoldDB" id="A0A1B7LXR2"/>
<keyword evidence="2" id="KW-1185">Reference proteome</keyword>
<organism evidence="1 2">
    <name type="scientific">Enteractinococcus helveticum</name>
    <dbReference type="NCBI Taxonomy" id="1837282"/>
    <lineage>
        <taxon>Bacteria</taxon>
        <taxon>Bacillati</taxon>
        <taxon>Actinomycetota</taxon>
        <taxon>Actinomycetes</taxon>
        <taxon>Micrococcales</taxon>
        <taxon>Micrococcaceae</taxon>
    </lineage>
</organism>
<comment type="caution">
    <text evidence="1">The sequence shown here is derived from an EMBL/GenBank/DDBJ whole genome shotgun (WGS) entry which is preliminary data.</text>
</comment>
<accession>A0A1B7LXR2</accession>
<dbReference type="Proteomes" id="UP000078292">
    <property type="component" value="Unassembled WGS sequence"/>
</dbReference>
<gene>
    <name evidence="1" type="ORF">A6F49_14535</name>
</gene>
<evidence type="ECO:0000313" key="2">
    <source>
        <dbReference type="Proteomes" id="UP000078292"/>
    </source>
</evidence>
<sequence>MRYQGGLVGPAIQFLDYVDRYEQGDDHPWGPPTWREHLDAINGLSELMQKSYDDSAPALFEHFKSAFDVAWEFLGQAPTTRGLRLSDAVRSSLAVLGHSANQENKKLAPSGEQIESLRETLEEIRETVNITTGIPDDARQRINQLIDEVFRIVNSSSTPDFARVRSLTDEIVGASIHITLKVEGDERKKFFKNLFKIAGNWFSDATSSSAGNMLSTMAGKMIGTE</sequence>
<protein>
    <submittedName>
        <fullName evidence="1">Uncharacterized protein</fullName>
    </submittedName>
</protein>
<reference evidence="1 2" key="1">
    <citation type="submission" date="2016-04" db="EMBL/GenBank/DDBJ databases">
        <title>First whole genome shotgun sequence of the bacterium Enteractinococcus sp. strain UASWS1574.</title>
        <authorList>
            <person name="Crovadore J."/>
            <person name="Chablais R."/>
            <person name="Lefort F."/>
        </authorList>
    </citation>
    <scope>NUCLEOTIDE SEQUENCE [LARGE SCALE GENOMIC DNA]</scope>
    <source>
        <strain evidence="1 2">UASWS1574</strain>
    </source>
</reference>